<dbReference type="InterPro" id="IPR001789">
    <property type="entry name" value="Sig_transdc_resp-reg_receiver"/>
</dbReference>
<dbReference type="Pfam" id="PF01584">
    <property type="entry name" value="CheW"/>
    <property type="match status" value="1"/>
</dbReference>
<keyword evidence="5" id="KW-0808">Transferase</keyword>
<dbReference type="PROSITE" id="PS50110">
    <property type="entry name" value="RESPONSE_REGULATORY"/>
    <property type="match status" value="1"/>
</dbReference>
<dbReference type="InterPro" id="IPR036890">
    <property type="entry name" value="HATPase_C_sf"/>
</dbReference>
<evidence type="ECO:0000256" key="3">
    <source>
        <dbReference type="ARBA" id="ARBA00021495"/>
    </source>
</evidence>
<name>A0A5C0B100_9BURK</name>
<evidence type="ECO:0000313" key="16">
    <source>
        <dbReference type="Proteomes" id="UP000325161"/>
    </source>
</evidence>
<dbReference type="Pfam" id="PF01627">
    <property type="entry name" value="Hpt"/>
    <property type="match status" value="1"/>
</dbReference>
<dbReference type="InterPro" id="IPR008207">
    <property type="entry name" value="Sig_transdc_His_kin_Hpt_dom"/>
</dbReference>
<dbReference type="Pfam" id="PF02518">
    <property type="entry name" value="HATPase_c"/>
    <property type="match status" value="1"/>
</dbReference>
<dbReference type="InterPro" id="IPR051315">
    <property type="entry name" value="Bact_Chemotaxis_CheA"/>
</dbReference>
<dbReference type="PROSITE" id="PS50851">
    <property type="entry name" value="CHEW"/>
    <property type="match status" value="1"/>
</dbReference>
<dbReference type="SUPFAM" id="SSF52172">
    <property type="entry name" value="CheY-like"/>
    <property type="match status" value="1"/>
</dbReference>
<comment type="function">
    <text evidence="8">Involved in the transmission of sensory signals from the chemoreceptors to the flagellar motors. CheA is autophosphorylated; it can transfer its phosphate group to either CheB or CheY.</text>
</comment>
<feature type="modified residue" description="4-aspartylphosphate" evidence="10">
    <location>
        <position position="743"/>
    </location>
</feature>
<dbReference type="PANTHER" id="PTHR43395:SF1">
    <property type="entry name" value="CHEMOTAXIS PROTEIN CHEA"/>
    <property type="match status" value="1"/>
</dbReference>
<evidence type="ECO:0000259" key="14">
    <source>
        <dbReference type="PROSITE" id="PS50894"/>
    </source>
</evidence>
<feature type="domain" description="HPt" evidence="14">
    <location>
        <begin position="4"/>
        <end position="108"/>
    </location>
</feature>
<dbReference type="SMART" id="SM00260">
    <property type="entry name" value="CheW"/>
    <property type="match status" value="1"/>
</dbReference>
<dbReference type="Gene3D" id="3.40.50.2300">
    <property type="match status" value="1"/>
</dbReference>
<dbReference type="RefSeq" id="WP_148815748.1">
    <property type="nucleotide sequence ID" value="NZ_CP043046.1"/>
</dbReference>
<dbReference type="InterPro" id="IPR005467">
    <property type="entry name" value="His_kinase_dom"/>
</dbReference>
<dbReference type="InterPro" id="IPR002545">
    <property type="entry name" value="CheW-lke_dom"/>
</dbReference>
<dbReference type="GO" id="GO:0006935">
    <property type="term" value="P:chemotaxis"/>
    <property type="evidence" value="ECO:0007669"/>
    <property type="project" value="InterPro"/>
</dbReference>
<dbReference type="SMART" id="SM00387">
    <property type="entry name" value="HATPase_c"/>
    <property type="match status" value="1"/>
</dbReference>
<evidence type="ECO:0000259" key="13">
    <source>
        <dbReference type="PROSITE" id="PS50851"/>
    </source>
</evidence>
<dbReference type="FunFam" id="3.30.565.10:FF:000016">
    <property type="entry name" value="Chemotaxis protein CheA, putative"/>
    <property type="match status" value="1"/>
</dbReference>
<dbReference type="PANTHER" id="PTHR43395">
    <property type="entry name" value="SENSOR HISTIDINE KINASE CHEA"/>
    <property type="match status" value="1"/>
</dbReference>
<organism evidence="15 16">
    <name type="scientific">Pigmentiphaga aceris</name>
    <dbReference type="NCBI Taxonomy" id="1940612"/>
    <lineage>
        <taxon>Bacteria</taxon>
        <taxon>Pseudomonadati</taxon>
        <taxon>Pseudomonadota</taxon>
        <taxon>Betaproteobacteria</taxon>
        <taxon>Burkholderiales</taxon>
        <taxon>Alcaligenaceae</taxon>
        <taxon>Pigmentiphaga</taxon>
    </lineage>
</organism>
<feature type="domain" description="Response regulatory" evidence="12">
    <location>
        <begin position="694"/>
        <end position="810"/>
    </location>
</feature>
<dbReference type="SMART" id="SM00448">
    <property type="entry name" value="REC"/>
    <property type="match status" value="1"/>
</dbReference>
<dbReference type="OrthoDB" id="9803176at2"/>
<keyword evidence="6 15" id="KW-0418">Kinase</keyword>
<evidence type="ECO:0000256" key="6">
    <source>
        <dbReference type="ARBA" id="ARBA00022777"/>
    </source>
</evidence>
<dbReference type="SUPFAM" id="SSF55874">
    <property type="entry name" value="ATPase domain of HSP90 chaperone/DNA topoisomerase II/histidine kinase"/>
    <property type="match status" value="1"/>
</dbReference>
<evidence type="ECO:0000256" key="8">
    <source>
        <dbReference type="ARBA" id="ARBA00035100"/>
    </source>
</evidence>
<dbReference type="InterPro" id="IPR004358">
    <property type="entry name" value="Sig_transdc_His_kin-like_C"/>
</dbReference>
<feature type="domain" description="CheW-like" evidence="13">
    <location>
        <begin position="536"/>
        <end position="670"/>
    </location>
</feature>
<dbReference type="EMBL" id="CP043046">
    <property type="protein sequence ID" value="QEI06790.1"/>
    <property type="molecule type" value="Genomic_DNA"/>
</dbReference>
<evidence type="ECO:0000256" key="1">
    <source>
        <dbReference type="ARBA" id="ARBA00000085"/>
    </source>
</evidence>
<dbReference type="InterPro" id="IPR003594">
    <property type="entry name" value="HATPase_dom"/>
</dbReference>
<dbReference type="KEGG" id="pacr:FXN63_13815"/>
<evidence type="ECO:0000256" key="4">
    <source>
        <dbReference type="ARBA" id="ARBA00022553"/>
    </source>
</evidence>
<accession>A0A5C0B100</accession>
<protein>
    <recommendedName>
        <fullName evidence="3">Chemotaxis protein CheA</fullName>
        <ecNumber evidence="2">2.7.13.3</ecNumber>
    </recommendedName>
</protein>
<evidence type="ECO:0000256" key="5">
    <source>
        <dbReference type="ARBA" id="ARBA00022679"/>
    </source>
</evidence>
<dbReference type="Pfam" id="PF00072">
    <property type="entry name" value="Response_reg"/>
    <property type="match status" value="1"/>
</dbReference>
<comment type="catalytic activity">
    <reaction evidence="1">
        <text>ATP + protein L-histidine = ADP + protein N-phospho-L-histidine.</text>
        <dbReference type="EC" id="2.7.13.3"/>
    </reaction>
</comment>
<feature type="domain" description="Histidine kinase" evidence="11">
    <location>
        <begin position="331"/>
        <end position="534"/>
    </location>
</feature>
<evidence type="ECO:0000259" key="12">
    <source>
        <dbReference type="PROSITE" id="PS50110"/>
    </source>
</evidence>
<dbReference type="Gene3D" id="1.20.120.160">
    <property type="entry name" value="HPT domain"/>
    <property type="match status" value="1"/>
</dbReference>
<dbReference type="InterPro" id="IPR036641">
    <property type="entry name" value="HPT_dom_sf"/>
</dbReference>
<dbReference type="PROSITE" id="PS50894">
    <property type="entry name" value="HPT"/>
    <property type="match status" value="1"/>
</dbReference>
<feature type="modified residue" description="Phosphohistidine" evidence="9">
    <location>
        <position position="51"/>
    </location>
</feature>
<evidence type="ECO:0000256" key="9">
    <source>
        <dbReference type="PROSITE-ProRule" id="PRU00110"/>
    </source>
</evidence>
<keyword evidence="7" id="KW-0902">Two-component regulatory system</keyword>
<evidence type="ECO:0000313" key="15">
    <source>
        <dbReference type="EMBL" id="QEI06790.1"/>
    </source>
</evidence>
<dbReference type="Gene3D" id="2.30.30.40">
    <property type="entry name" value="SH3 Domains"/>
    <property type="match status" value="1"/>
</dbReference>
<evidence type="ECO:0000256" key="2">
    <source>
        <dbReference type="ARBA" id="ARBA00012438"/>
    </source>
</evidence>
<dbReference type="SMART" id="SM00073">
    <property type="entry name" value="HPT"/>
    <property type="match status" value="1"/>
</dbReference>
<evidence type="ECO:0000256" key="7">
    <source>
        <dbReference type="ARBA" id="ARBA00023012"/>
    </source>
</evidence>
<dbReference type="PRINTS" id="PR00344">
    <property type="entry name" value="BCTRLSENSOR"/>
</dbReference>
<keyword evidence="16" id="KW-1185">Reference proteome</keyword>
<reference evidence="15 16" key="1">
    <citation type="submission" date="2019-08" db="EMBL/GenBank/DDBJ databases">
        <title>Amphibian skin-associated Pigmentiphaga: genome sequence and occurrence across geography and hosts.</title>
        <authorList>
            <person name="Bletz M.C."/>
            <person name="Bunk B."/>
            <person name="Sproeer C."/>
            <person name="Biwer P."/>
            <person name="Reiter S."/>
            <person name="Rabemananjara F.C.E."/>
            <person name="Schulz S."/>
            <person name="Overmann J."/>
            <person name="Vences M."/>
        </authorList>
    </citation>
    <scope>NUCLEOTIDE SEQUENCE [LARGE SCALE GENOMIC DNA]</scope>
    <source>
        <strain evidence="15 16">Mada1488</strain>
    </source>
</reference>
<sequence length="816" mass="88514">MNSDQLRDASLLELFQMEAVAQAEVLNGGLLALERDPTSAVHLEACMRAAHSLKGAARIVDLDPGVRIAHVMEDVLVDAQAGRLLLESRHIDVLLQGVDLLLQVGDPVRHMTISIEQVDAYVVALGAVVATPSADTFALPAVDTSMSFLGDLPAIDTVTPFTDLSTPLVPLLPVIPNALASDGYGIPAIPATPAIPVIPATPLAPPPPPVVEEAPEPVLKLPARPGLEDTDDDQDRALRVNARTLNRLVGFAGETLVEAHWLKPFNASVLRLRRNQQGATRAVARVQDLLAERGLDDPRLDAALEEARRLLESCQQGLGERMGELDRFGSRVEHLSQRLYDTALACRMRPFADALPGGTRMVRDLARTLGKQARLEISGETTQVDRDILEALDAPLTHLLRNALDHGVETPAERLAMGKSAEGVLRLHAMHRAGKLLIEVSDDGEGIDLARLRSRIQQRGYANAETAERLSEAELLAFLFLPGFSTRNAVTEFSGRGVGLDVVQTLMRQLRGTARIEQQQGRGTRVVMELPLSLSVVRSLLVDVGGEIYAFPLALVDCTVRVPAEDIVSLEGHQHFAMGNRQIGLVSARQVLQEGNADGHPGDVPVVVIGVDDTAFGVTVDKLLGERTIAIQPLDPRLGKVQDIMAGAVLDDGTPVLVLDVEDLLRSIDKLVSGGRLARVDARQVAPVAHARKHVLVVDDSLTVRELERKLLHNRGYEVSVAVDGMEGWNMLHAGRFDLVVTDVDMPRMDGIELVSRIRAEPRLRAMPVMVVSYKDREEDRRRGLDAGADYYLAKGSFHDDALLDAVADLIGEARS</sequence>
<dbReference type="CDD" id="cd00088">
    <property type="entry name" value="HPT"/>
    <property type="match status" value="1"/>
</dbReference>
<proteinExistence type="predicted"/>
<evidence type="ECO:0000259" key="11">
    <source>
        <dbReference type="PROSITE" id="PS50109"/>
    </source>
</evidence>
<dbReference type="CDD" id="cd19924">
    <property type="entry name" value="REC_CheV-like"/>
    <property type="match status" value="1"/>
</dbReference>
<dbReference type="SUPFAM" id="SSF47226">
    <property type="entry name" value="Histidine-containing phosphotransfer domain, HPT domain"/>
    <property type="match status" value="1"/>
</dbReference>
<evidence type="ECO:0000256" key="10">
    <source>
        <dbReference type="PROSITE-ProRule" id="PRU00169"/>
    </source>
</evidence>
<dbReference type="Gene3D" id="3.30.565.10">
    <property type="entry name" value="Histidine kinase-like ATPase, C-terminal domain"/>
    <property type="match status" value="1"/>
</dbReference>
<dbReference type="InterPro" id="IPR011006">
    <property type="entry name" value="CheY-like_superfamily"/>
</dbReference>
<dbReference type="InterPro" id="IPR036061">
    <property type="entry name" value="CheW-like_dom_sf"/>
</dbReference>
<keyword evidence="4 10" id="KW-0597">Phosphoprotein</keyword>
<dbReference type="SUPFAM" id="SSF50341">
    <property type="entry name" value="CheW-like"/>
    <property type="match status" value="1"/>
</dbReference>
<dbReference type="PROSITE" id="PS50109">
    <property type="entry name" value="HIS_KIN"/>
    <property type="match status" value="1"/>
</dbReference>
<gene>
    <name evidence="15" type="ORF">FXN63_13815</name>
</gene>
<dbReference type="Proteomes" id="UP000325161">
    <property type="component" value="Chromosome"/>
</dbReference>
<dbReference type="EC" id="2.7.13.3" evidence="2"/>
<dbReference type="AlphaFoldDB" id="A0A5C0B100"/>
<dbReference type="GO" id="GO:0000155">
    <property type="term" value="F:phosphorelay sensor kinase activity"/>
    <property type="evidence" value="ECO:0007669"/>
    <property type="project" value="UniProtKB-ARBA"/>
</dbReference>